<organism evidence="4 5">
    <name type="scientific">Trichostrongylus colubriformis</name>
    <name type="common">Black scour worm</name>
    <dbReference type="NCBI Taxonomy" id="6319"/>
    <lineage>
        <taxon>Eukaryota</taxon>
        <taxon>Metazoa</taxon>
        <taxon>Ecdysozoa</taxon>
        <taxon>Nematoda</taxon>
        <taxon>Chromadorea</taxon>
        <taxon>Rhabditida</taxon>
        <taxon>Rhabditina</taxon>
        <taxon>Rhabditomorpha</taxon>
        <taxon>Strongyloidea</taxon>
        <taxon>Trichostrongylidae</taxon>
        <taxon>Trichostrongylus</taxon>
    </lineage>
</organism>
<dbReference type="Proteomes" id="UP001331761">
    <property type="component" value="Unassembled WGS sequence"/>
</dbReference>
<dbReference type="InterPro" id="IPR052774">
    <property type="entry name" value="Celegans_DevNeuronal_Protein"/>
</dbReference>
<comment type="caution">
    <text evidence="4">The sequence shown here is derived from an EMBL/GenBank/DDBJ whole genome shotgun (WGS) entry which is preliminary data.</text>
</comment>
<feature type="domain" description="Apple" evidence="3">
    <location>
        <begin position="310"/>
        <end position="386"/>
    </location>
</feature>
<dbReference type="Gene3D" id="3.50.4.10">
    <property type="entry name" value="Hepatocyte Growth Factor"/>
    <property type="match status" value="2"/>
</dbReference>
<dbReference type="AlphaFoldDB" id="A0AAN8ITZ4"/>
<feature type="domain" description="Apple" evidence="3">
    <location>
        <begin position="410"/>
        <end position="488"/>
    </location>
</feature>
<evidence type="ECO:0000313" key="5">
    <source>
        <dbReference type="Proteomes" id="UP001331761"/>
    </source>
</evidence>
<name>A0AAN8ITZ4_TRICO</name>
<gene>
    <name evidence="4" type="ORF">GCK32_007983</name>
</gene>
<protein>
    <recommendedName>
        <fullName evidence="3">Apple domain-containing protein</fullName>
    </recommendedName>
</protein>
<dbReference type="GO" id="GO:0009653">
    <property type="term" value="P:anatomical structure morphogenesis"/>
    <property type="evidence" value="ECO:0007669"/>
    <property type="project" value="TreeGrafter"/>
</dbReference>
<evidence type="ECO:0000256" key="2">
    <source>
        <dbReference type="SAM" id="SignalP"/>
    </source>
</evidence>
<dbReference type="PANTHER" id="PTHR47327">
    <property type="entry name" value="FI18240P1-RELATED"/>
    <property type="match status" value="1"/>
</dbReference>
<accession>A0AAN8ITZ4</accession>
<dbReference type="SUPFAM" id="SSF57414">
    <property type="entry name" value="Hairpin loop containing domain-like"/>
    <property type="match status" value="3"/>
</dbReference>
<proteinExistence type="predicted"/>
<dbReference type="Pfam" id="PF00024">
    <property type="entry name" value="PAN_1"/>
    <property type="match status" value="3"/>
</dbReference>
<feature type="domain" description="Apple" evidence="3">
    <location>
        <begin position="27"/>
        <end position="109"/>
    </location>
</feature>
<dbReference type="PANTHER" id="PTHR47327:SF1">
    <property type="entry name" value="RE15579P"/>
    <property type="match status" value="1"/>
</dbReference>
<reference evidence="4 5" key="1">
    <citation type="submission" date="2019-10" db="EMBL/GenBank/DDBJ databases">
        <title>Assembly and Annotation for the nematode Trichostrongylus colubriformis.</title>
        <authorList>
            <person name="Martin J."/>
        </authorList>
    </citation>
    <scope>NUCLEOTIDE SEQUENCE [LARGE SCALE GENOMIC DNA]</scope>
    <source>
        <strain evidence="4">G859</strain>
        <tissue evidence="4">Whole worm</tissue>
    </source>
</reference>
<evidence type="ECO:0000313" key="4">
    <source>
        <dbReference type="EMBL" id="KAK5964879.1"/>
    </source>
</evidence>
<keyword evidence="5" id="KW-1185">Reference proteome</keyword>
<sequence>MRSILVLLFILNAAAGRIHYSAEVFACFIYHPSRFLERSGTHSEGRLPNVTMCLERCIEASSLYNFVCRSVMWKKDINFCILSIYDRTQRASRFRVAVKSDIDLYENVCTSMKINEPEDLGAIWFKSDMDIVRTTAQVPVVKDVTRKPRILPMKKTKSETPLRRIREQPPLVTYKRQGMGPTPAPVLYDSPPVRKFYKRNLELHAKTFSVPLSQPDIIVNTQIDDDGRSLFNLPAAGWKLPPIRQNGASARRFYSNTVTRPRRVVNTSLKPQADFPSSDNKVLKRPKKQTTAKFEAKALVKATEPPPKPCFVRTRQRFLPGFEEKVLMRTDLRTCLEDCLNATIFYCASVNYNENEKICTLNGGNVHLNDAQLKGSTSTDYYENECSPEQQSDPKGNTSITSYSTTIERCFEVIPNSMLLNFDSSLLETPMSLELCQEECLRKVDIKGRSCVALNWIPHTKGCMLFEDGYDKQLIMPSFHTQFLVNKCAEGIKDRTDTGRGHPPTSDEDYNLNAEGIA</sequence>
<dbReference type="EMBL" id="WIXE01025259">
    <property type="protein sequence ID" value="KAK5964879.1"/>
    <property type="molecule type" value="Genomic_DNA"/>
</dbReference>
<dbReference type="InterPro" id="IPR003609">
    <property type="entry name" value="Pan_app"/>
</dbReference>
<dbReference type="PROSITE" id="PS50948">
    <property type="entry name" value="PAN"/>
    <property type="match status" value="3"/>
</dbReference>
<feature type="signal peptide" evidence="2">
    <location>
        <begin position="1"/>
        <end position="16"/>
    </location>
</feature>
<feature type="chain" id="PRO_5042908389" description="Apple domain-containing protein" evidence="2">
    <location>
        <begin position="17"/>
        <end position="518"/>
    </location>
</feature>
<keyword evidence="2" id="KW-0732">Signal</keyword>
<dbReference type="SMART" id="SM00473">
    <property type="entry name" value="PAN_AP"/>
    <property type="match status" value="3"/>
</dbReference>
<evidence type="ECO:0000256" key="1">
    <source>
        <dbReference type="SAM" id="MobiDB-lite"/>
    </source>
</evidence>
<feature type="region of interest" description="Disordered" evidence="1">
    <location>
        <begin position="494"/>
        <end position="518"/>
    </location>
</feature>
<dbReference type="CDD" id="cd01099">
    <property type="entry name" value="PAN_AP_HGF"/>
    <property type="match status" value="2"/>
</dbReference>
<evidence type="ECO:0000259" key="3">
    <source>
        <dbReference type="PROSITE" id="PS50948"/>
    </source>
</evidence>